<evidence type="ECO:0000256" key="5">
    <source>
        <dbReference type="ARBA" id="ARBA00023136"/>
    </source>
</evidence>
<name>A0ABV8GR99_9ACTN</name>
<keyword evidence="3 6" id="KW-0812">Transmembrane</keyword>
<feature type="transmembrane region" description="Helical" evidence="6">
    <location>
        <begin position="88"/>
        <end position="106"/>
    </location>
</feature>
<feature type="transmembrane region" description="Helical" evidence="6">
    <location>
        <begin position="26"/>
        <end position="47"/>
    </location>
</feature>
<comment type="subcellular location">
    <subcellularLocation>
        <location evidence="1">Membrane</location>
        <topology evidence="1">Multi-pass membrane protein</topology>
    </subcellularLocation>
</comment>
<evidence type="ECO:0000256" key="6">
    <source>
        <dbReference type="SAM" id="Phobius"/>
    </source>
</evidence>
<dbReference type="PANTHER" id="PTHR42718:SF9">
    <property type="entry name" value="MAJOR FACILITATOR SUPERFAMILY MULTIDRUG TRANSPORTER MFSC"/>
    <property type="match status" value="1"/>
</dbReference>
<evidence type="ECO:0000313" key="7">
    <source>
        <dbReference type="EMBL" id="MFC4014729.1"/>
    </source>
</evidence>
<organism evidence="7 8">
    <name type="scientific">Nonomuraea purpurea</name>
    <dbReference type="NCBI Taxonomy" id="1849276"/>
    <lineage>
        <taxon>Bacteria</taxon>
        <taxon>Bacillati</taxon>
        <taxon>Actinomycetota</taxon>
        <taxon>Actinomycetes</taxon>
        <taxon>Streptosporangiales</taxon>
        <taxon>Streptosporangiaceae</taxon>
        <taxon>Nonomuraea</taxon>
    </lineage>
</organism>
<dbReference type="Gene3D" id="1.20.1250.20">
    <property type="entry name" value="MFS general substrate transporter like domains"/>
    <property type="match status" value="1"/>
</dbReference>
<evidence type="ECO:0000256" key="1">
    <source>
        <dbReference type="ARBA" id="ARBA00004141"/>
    </source>
</evidence>
<accession>A0ABV8GR99</accession>
<evidence type="ECO:0000313" key="8">
    <source>
        <dbReference type="Proteomes" id="UP001595851"/>
    </source>
</evidence>
<keyword evidence="2" id="KW-0813">Transport</keyword>
<evidence type="ECO:0000256" key="2">
    <source>
        <dbReference type="ARBA" id="ARBA00022448"/>
    </source>
</evidence>
<keyword evidence="8" id="KW-1185">Reference proteome</keyword>
<keyword evidence="4 6" id="KW-1133">Transmembrane helix</keyword>
<comment type="caution">
    <text evidence="7">The sequence shown here is derived from an EMBL/GenBank/DDBJ whole genome shotgun (WGS) entry which is preliminary data.</text>
</comment>
<dbReference type="Proteomes" id="UP001595851">
    <property type="component" value="Unassembled WGS sequence"/>
</dbReference>
<feature type="transmembrane region" description="Helical" evidence="6">
    <location>
        <begin position="59"/>
        <end position="76"/>
    </location>
</feature>
<dbReference type="EMBL" id="JBHSBI010000037">
    <property type="protein sequence ID" value="MFC4014729.1"/>
    <property type="molecule type" value="Genomic_DNA"/>
</dbReference>
<reference evidence="8" key="1">
    <citation type="journal article" date="2019" name="Int. J. Syst. Evol. Microbiol.">
        <title>The Global Catalogue of Microorganisms (GCM) 10K type strain sequencing project: providing services to taxonomists for standard genome sequencing and annotation.</title>
        <authorList>
            <consortium name="The Broad Institute Genomics Platform"/>
            <consortium name="The Broad Institute Genome Sequencing Center for Infectious Disease"/>
            <person name="Wu L."/>
            <person name="Ma J."/>
        </authorList>
    </citation>
    <scope>NUCLEOTIDE SEQUENCE [LARGE SCALE GENOMIC DNA]</scope>
    <source>
        <strain evidence="8">TBRC 1276</strain>
    </source>
</reference>
<dbReference type="RefSeq" id="WP_379534561.1">
    <property type="nucleotide sequence ID" value="NZ_JBHSBI010000037.1"/>
</dbReference>
<keyword evidence="5 6" id="KW-0472">Membrane</keyword>
<proteinExistence type="predicted"/>
<dbReference type="PANTHER" id="PTHR42718">
    <property type="entry name" value="MAJOR FACILITATOR SUPERFAMILY MULTIDRUG TRANSPORTER MFSC"/>
    <property type="match status" value="1"/>
</dbReference>
<gene>
    <name evidence="7" type="ORF">ACFOY2_46415</name>
</gene>
<evidence type="ECO:0000256" key="3">
    <source>
        <dbReference type="ARBA" id="ARBA00022692"/>
    </source>
</evidence>
<protein>
    <recommendedName>
        <fullName evidence="9">MFS transporter</fullName>
    </recommendedName>
</protein>
<evidence type="ECO:0008006" key="9">
    <source>
        <dbReference type="Google" id="ProtNLM"/>
    </source>
</evidence>
<dbReference type="SUPFAM" id="SSF103473">
    <property type="entry name" value="MFS general substrate transporter"/>
    <property type="match status" value="1"/>
</dbReference>
<evidence type="ECO:0000256" key="4">
    <source>
        <dbReference type="ARBA" id="ARBA00022989"/>
    </source>
</evidence>
<sequence length="228" mass="24730">MGTLSVAQLAGPTLGGLIAKAAGWQWIFWVNVPAGLIAFAWGLMILRKMPRRPKEPVDALGNVLVFAALSALLLALSEAGSGGLSSPVVLAGVGLFVLLLPLIVLAERRSSNPVLDLRLFGGRLLAYANLASSAPSCPPSPAGAPASVLQNVLHFPSWELSTYAPMMRWKQPSVRLLERREAAPRQFATPYCVPTKRCCLNRPQRMRIDCESTQTIKPRCWRFSASWA</sequence>
<dbReference type="InterPro" id="IPR036259">
    <property type="entry name" value="MFS_trans_sf"/>
</dbReference>